<sequence>MVAARSKTRIWLIRHTSCLRYTIIVFLSFLVLVSLWLTRHHQLSILPINNINHNIAARQVVGQDVVSSTENTNTDDHTRRHIIPLRDPAVPVPDNPLGQATQDKQIDLVLKMPNNDDSTIPRDDPIFHPDLSRALTSVDQVALTGFKFCPWLEGATVSPWVHIQPLGGNLFQMNPSRTHLASMVDALAKIVAQNVVSWSQRGIPSTESIQRFSCRMAIDGTNEWALLADAKWLQHVNSANYFPEMSFGSTSLLSIVSSPRSNTTINTDNSSNEDRDTASSEQSTELTKVMPSPRPKYKMAYLIMIHEHPDALATLLKALHTPSTLILIHLDKGASELRPAVEQVIAQVPEYYNNVYVFSQFNIHWGGGSMVMMMIEGFLKLLDLGDWDYVVNLSGYDYPLLEGEAIHSILERDPGKIYLTHWQDSETPRRLELVFLAGADQKFVVRPSAGPDRSFPYKNKFTPIKHHQWLILPRDFISYLRTSQEAIDLLSWAEHAWVPDEWYFGMVIMASPYWRDRIHTRCGRYINFPHGALHPNWIERRDLSKIARAGIGSYFFARKVWIVGDEKVVKWLDRWRERGSALVASGNWVGSIAGEPMMSANEGVSVNSDGTGVNDNVDVLSDEWWESTASSFVVNNNQTSALT</sequence>
<keyword evidence="23" id="KW-1185">Reference proteome</keyword>
<dbReference type="GO" id="GO:0046872">
    <property type="term" value="F:metal ion binding"/>
    <property type="evidence" value="ECO:0007669"/>
    <property type="project" value="UniProtKB-KW"/>
</dbReference>
<proteinExistence type="inferred from homology"/>
<evidence type="ECO:0000256" key="4">
    <source>
        <dbReference type="ARBA" id="ARBA00005093"/>
    </source>
</evidence>
<keyword evidence="10" id="KW-0479">Metal-binding</keyword>
<comment type="pathway">
    <text evidence="4">Glycan metabolism; heparan sulfate biosynthesis.</text>
</comment>
<protein>
    <recommendedName>
        <fullName evidence="6">protein xylosyltransferase</fullName>
        <ecNumber evidence="6">2.4.2.26</ecNumber>
    </recommendedName>
    <alternativeName>
        <fullName evidence="18">Peptide O-xylosyltransferase</fullName>
    </alternativeName>
</protein>
<comment type="pathway">
    <text evidence="3">Glycan metabolism; chondroitin sulfate biosynthesis.</text>
</comment>
<dbReference type="EMBL" id="QEAO01000020">
    <property type="protein sequence ID" value="TPX33529.1"/>
    <property type="molecule type" value="Genomic_DNA"/>
</dbReference>
<feature type="transmembrane region" description="Helical" evidence="21">
    <location>
        <begin position="21"/>
        <end position="38"/>
    </location>
</feature>
<dbReference type="GO" id="GO:0015012">
    <property type="term" value="P:heparan sulfate proteoglycan biosynthetic process"/>
    <property type="evidence" value="ECO:0007669"/>
    <property type="project" value="UniProtKB-UniPathway"/>
</dbReference>
<accession>A0A507C3A7</accession>
<comment type="catalytic activity">
    <reaction evidence="19">
        <text>UDP-alpha-D-xylose + L-seryl-[protein] = 3-O-(beta-D-xylosyl)-L-seryl-[protein] + UDP + H(+)</text>
        <dbReference type="Rhea" id="RHEA:50192"/>
        <dbReference type="Rhea" id="RHEA-COMP:9863"/>
        <dbReference type="Rhea" id="RHEA-COMP:12567"/>
        <dbReference type="ChEBI" id="CHEBI:15378"/>
        <dbReference type="ChEBI" id="CHEBI:29999"/>
        <dbReference type="ChEBI" id="CHEBI:57632"/>
        <dbReference type="ChEBI" id="CHEBI:58223"/>
        <dbReference type="ChEBI" id="CHEBI:132085"/>
        <dbReference type="EC" id="2.4.2.26"/>
    </reaction>
</comment>
<evidence type="ECO:0000256" key="11">
    <source>
        <dbReference type="ARBA" id="ARBA00022824"/>
    </source>
</evidence>
<evidence type="ECO:0000256" key="6">
    <source>
        <dbReference type="ARBA" id="ARBA00011972"/>
    </source>
</evidence>
<dbReference type="GO" id="GO:0050650">
    <property type="term" value="P:chondroitin sulfate proteoglycan biosynthetic process"/>
    <property type="evidence" value="ECO:0007669"/>
    <property type="project" value="TreeGrafter"/>
</dbReference>
<evidence type="ECO:0000256" key="3">
    <source>
        <dbReference type="ARBA" id="ARBA00004840"/>
    </source>
</evidence>
<comment type="similarity">
    <text evidence="5">Belongs to the glycosyltransferase 14 family. XylT subfamily.</text>
</comment>
<evidence type="ECO:0000256" key="16">
    <source>
        <dbReference type="ARBA" id="ARBA00023157"/>
    </source>
</evidence>
<dbReference type="Pfam" id="PF02485">
    <property type="entry name" value="Branch"/>
    <property type="match status" value="1"/>
</dbReference>
<evidence type="ECO:0000256" key="13">
    <source>
        <dbReference type="ARBA" id="ARBA00022989"/>
    </source>
</evidence>
<dbReference type="UniPathway" id="UPA00756"/>
<evidence type="ECO:0000256" key="12">
    <source>
        <dbReference type="ARBA" id="ARBA00022968"/>
    </source>
</evidence>
<evidence type="ECO:0000256" key="10">
    <source>
        <dbReference type="ARBA" id="ARBA00022723"/>
    </source>
</evidence>
<keyword evidence="14" id="KW-0333">Golgi apparatus</keyword>
<dbReference type="GO" id="GO:0005789">
    <property type="term" value="C:endoplasmic reticulum membrane"/>
    <property type="evidence" value="ECO:0007669"/>
    <property type="project" value="UniProtKB-SubCell"/>
</dbReference>
<dbReference type="EC" id="2.4.2.26" evidence="6"/>
<reference evidence="22 23" key="1">
    <citation type="journal article" date="2019" name="Sci. Rep.">
        <title>Comparative genomics of chytrid fungi reveal insights into the obligate biotrophic and pathogenic lifestyle of Synchytrium endobioticum.</title>
        <authorList>
            <person name="van de Vossenberg B.T.L.H."/>
            <person name="Warris S."/>
            <person name="Nguyen H.D.T."/>
            <person name="van Gent-Pelzer M.P.E."/>
            <person name="Joly D.L."/>
            <person name="van de Geest H.C."/>
            <person name="Bonants P.J.M."/>
            <person name="Smith D.S."/>
            <person name="Levesque C.A."/>
            <person name="van der Lee T.A.J."/>
        </authorList>
    </citation>
    <scope>NUCLEOTIDE SEQUENCE [LARGE SCALE GENOMIC DNA]</scope>
    <source>
        <strain evidence="22 23">JEL517</strain>
    </source>
</reference>
<evidence type="ECO:0000256" key="2">
    <source>
        <dbReference type="ARBA" id="ARBA00004648"/>
    </source>
</evidence>
<dbReference type="GeneID" id="42004850"/>
<evidence type="ECO:0000256" key="18">
    <source>
        <dbReference type="ARBA" id="ARBA00042865"/>
    </source>
</evidence>
<evidence type="ECO:0000256" key="19">
    <source>
        <dbReference type="ARBA" id="ARBA00047847"/>
    </source>
</evidence>
<evidence type="ECO:0000256" key="14">
    <source>
        <dbReference type="ARBA" id="ARBA00023034"/>
    </source>
</evidence>
<dbReference type="STRING" id="1806994.A0A507C3A7"/>
<evidence type="ECO:0000256" key="1">
    <source>
        <dbReference type="ARBA" id="ARBA00004323"/>
    </source>
</evidence>
<name>A0A507C3A7_9FUNG</name>
<keyword evidence="11" id="KW-0256">Endoplasmic reticulum</keyword>
<evidence type="ECO:0000313" key="23">
    <source>
        <dbReference type="Proteomes" id="UP000319731"/>
    </source>
</evidence>
<dbReference type="InterPro" id="IPR003406">
    <property type="entry name" value="Glyco_trans_14"/>
</dbReference>
<organism evidence="22 23">
    <name type="scientific">Synchytrium microbalum</name>
    <dbReference type="NCBI Taxonomy" id="1806994"/>
    <lineage>
        <taxon>Eukaryota</taxon>
        <taxon>Fungi</taxon>
        <taxon>Fungi incertae sedis</taxon>
        <taxon>Chytridiomycota</taxon>
        <taxon>Chytridiomycota incertae sedis</taxon>
        <taxon>Chytridiomycetes</taxon>
        <taxon>Synchytriales</taxon>
        <taxon>Synchytriaceae</taxon>
        <taxon>Synchytrium</taxon>
    </lineage>
</organism>
<evidence type="ECO:0000256" key="21">
    <source>
        <dbReference type="SAM" id="Phobius"/>
    </source>
</evidence>
<keyword evidence="8" id="KW-0808">Transferase</keyword>
<keyword evidence="12" id="KW-0735">Signal-anchor</keyword>
<dbReference type="PANTHER" id="PTHR46025:SF3">
    <property type="entry name" value="XYLOSYLTRANSFERASE OXT"/>
    <property type="match status" value="1"/>
</dbReference>
<dbReference type="Proteomes" id="UP000319731">
    <property type="component" value="Unassembled WGS sequence"/>
</dbReference>
<keyword evidence="9 21" id="KW-0812">Transmembrane</keyword>
<dbReference type="PANTHER" id="PTHR46025">
    <property type="entry name" value="XYLOSYLTRANSFERASE OXT"/>
    <property type="match status" value="1"/>
</dbReference>
<keyword evidence="13 21" id="KW-1133">Transmembrane helix</keyword>
<keyword evidence="16" id="KW-1015">Disulfide bond</keyword>
<evidence type="ECO:0000256" key="20">
    <source>
        <dbReference type="SAM" id="MobiDB-lite"/>
    </source>
</evidence>
<evidence type="ECO:0000256" key="9">
    <source>
        <dbReference type="ARBA" id="ARBA00022692"/>
    </source>
</evidence>
<keyword evidence="15 21" id="KW-0472">Membrane</keyword>
<dbReference type="InterPro" id="IPR043538">
    <property type="entry name" value="XYLT"/>
</dbReference>
<evidence type="ECO:0000256" key="17">
    <source>
        <dbReference type="ARBA" id="ARBA00023180"/>
    </source>
</evidence>
<evidence type="ECO:0000256" key="7">
    <source>
        <dbReference type="ARBA" id="ARBA00022676"/>
    </source>
</evidence>
<dbReference type="GO" id="GO:0030158">
    <property type="term" value="F:protein xylosyltransferase activity"/>
    <property type="evidence" value="ECO:0007669"/>
    <property type="project" value="UniProtKB-EC"/>
</dbReference>
<evidence type="ECO:0000256" key="5">
    <source>
        <dbReference type="ARBA" id="ARBA00010195"/>
    </source>
</evidence>
<dbReference type="RefSeq" id="XP_031024504.1">
    <property type="nucleotide sequence ID" value="XM_031169553.1"/>
</dbReference>
<dbReference type="OrthoDB" id="2019572at2759"/>
<evidence type="ECO:0000256" key="8">
    <source>
        <dbReference type="ARBA" id="ARBA00022679"/>
    </source>
</evidence>
<dbReference type="GO" id="GO:0000139">
    <property type="term" value="C:Golgi membrane"/>
    <property type="evidence" value="ECO:0007669"/>
    <property type="project" value="UniProtKB-SubCell"/>
</dbReference>
<comment type="caution">
    <text evidence="22">The sequence shown here is derived from an EMBL/GenBank/DDBJ whole genome shotgun (WGS) entry which is preliminary data.</text>
</comment>
<dbReference type="UniPathway" id="UPA00755"/>
<keyword evidence="7" id="KW-0328">Glycosyltransferase</keyword>
<evidence type="ECO:0000313" key="22">
    <source>
        <dbReference type="EMBL" id="TPX33529.1"/>
    </source>
</evidence>
<comment type="subcellular location">
    <subcellularLocation>
        <location evidence="2">Endoplasmic reticulum membrane</location>
        <topology evidence="2">Single-pass type II membrane protein</topology>
    </subcellularLocation>
    <subcellularLocation>
        <location evidence="1">Golgi apparatus membrane</location>
        <topology evidence="1">Single-pass type II membrane protein</topology>
    </subcellularLocation>
</comment>
<gene>
    <name evidence="22" type="ORF">SmJEL517_g03625</name>
</gene>
<keyword evidence="17" id="KW-0325">Glycoprotein</keyword>
<feature type="region of interest" description="Disordered" evidence="20">
    <location>
        <begin position="262"/>
        <end position="289"/>
    </location>
</feature>
<evidence type="ECO:0000256" key="15">
    <source>
        <dbReference type="ARBA" id="ARBA00023136"/>
    </source>
</evidence>
<dbReference type="AlphaFoldDB" id="A0A507C3A7"/>